<dbReference type="EMBL" id="KV875097">
    <property type="protein sequence ID" value="OIW30187.1"/>
    <property type="molecule type" value="Genomic_DNA"/>
</dbReference>
<feature type="region of interest" description="Disordered" evidence="2">
    <location>
        <begin position="300"/>
        <end position="322"/>
    </location>
</feature>
<dbReference type="STRING" id="1408157.A0A1J7ISP0"/>
<gene>
    <name evidence="3" type="ORF">CONLIGDRAFT_680968</name>
</gene>
<evidence type="ECO:0000313" key="3">
    <source>
        <dbReference type="EMBL" id="OIW30187.1"/>
    </source>
</evidence>
<reference evidence="3 4" key="1">
    <citation type="submission" date="2016-10" db="EMBL/GenBank/DDBJ databases">
        <title>Draft genome sequence of Coniochaeta ligniaria NRRL30616, a lignocellulolytic fungus for bioabatement of inhibitors in plant biomass hydrolysates.</title>
        <authorList>
            <consortium name="DOE Joint Genome Institute"/>
            <person name="Jimenez D.J."/>
            <person name="Hector R.E."/>
            <person name="Riley R."/>
            <person name="Sun H."/>
            <person name="Grigoriev I.V."/>
            <person name="Van Elsas J.D."/>
            <person name="Nichols N.N."/>
        </authorList>
    </citation>
    <scope>NUCLEOTIDE SEQUENCE [LARGE SCALE GENOMIC DNA]</scope>
    <source>
        <strain evidence="3 4">NRRL 30616</strain>
    </source>
</reference>
<keyword evidence="1" id="KW-0143">Chaperone</keyword>
<sequence>MKNNPDYKGKWTAPLIDNPAYKGDWAPRILQLQASEDVRTCLEVQLGKYDFMCCGLHKHGEGRHYINIVVAAMPRISLRRQKNVIRSAWALGEGKRKEPAPSMRVTRKGNLSNRLFGVTGKENLTNPEGKRKEPRRKTEATAREQNEKRSPEHWKRRAPYAHRNQGATPVKQGSVMQDPDSHGGANGTSNGTSHTITSVLDCWVYLGATELDHERTVQEQVCAPECTKLAARFEARLFARVSRAGAYESVNGLIDSFTNPPSKASKITQEEIRTRPQVTTTTTISTPVTISAAITTAKENNQSSSALDTDEGHISFDGRPWV</sequence>
<organism evidence="3 4">
    <name type="scientific">Coniochaeta ligniaria NRRL 30616</name>
    <dbReference type="NCBI Taxonomy" id="1408157"/>
    <lineage>
        <taxon>Eukaryota</taxon>
        <taxon>Fungi</taxon>
        <taxon>Dikarya</taxon>
        <taxon>Ascomycota</taxon>
        <taxon>Pezizomycotina</taxon>
        <taxon>Sordariomycetes</taxon>
        <taxon>Sordariomycetidae</taxon>
        <taxon>Coniochaetales</taxon>
        <taxon>Coniochaetaceae</taxon>
        <taxon>Coniochaeta</taxon>
    </lineage>
</organism>
<dbReference type="Pfam" id="PF00262">
    <property type="entry name" value="Calreticulin"/>
    <property type="match status" value="1"/>
</dbReference>
<evidence type="ECO:0000256" key="1">
    <source>
        <dbReference type="RuleBase" id="RU362126"/>
    </source>
</evidence>
<dbReference type="GO" id="GO:0005783">
    <property type="term" value="C:endoplasmic reticulum"/>
    <property type="evidence" value="ECO:0007669"/>
    <property type="project" value="InterPro"/>
</dbReference>
<dbReference type="Proteomes" id="UP000182658">
    <property type="component" value="Unassembled WGS sequence"/>
</dbReference>
<dbReference type="InterPro" id="IPR001580">
    <property type="entry name" value="Calret/calnex"/>
</dbReference>
<dbReference type="SUPFAM" id="SSF63887">
    <property type="entry name" value="P-domain of calnexin/calreticulin"/>
    <property type="match status" value="1"/>
</dbReference>
<feature type="region of interest" description="Disordered" evidence="2">
    <location>
        <begin position="116"/>
        <end position="193"/>
    </location>
</feature>
<evidence type="ECO:0000313" key="4">
    <source>
        <dbReference type="Proteomes" id="UP000182658"/>
    </source>
</evidence>
<dbReference type="GO" id="GO:0005509">
    <property type="term" value="F:calcium ion binding"/>
    <property type="evidence" value="ECO:0007669"/>
    <property type="project" value="InterPro"/>
</dbReference>
<accession>A0A1J7ISP0</accession>
<dbReference type="InParanoid" id="A0A1J7ISP0"/>
<dbReference type="Gene3D" id="2.10.250.10">
    <property type="entry name" value="Calreticulin/calnexin, P domain"/>
    <property type="match status" value="1"/>
</dbReference>
<evidence type="ECO:0000256" key="2">
    <source>
        <dbReference type="SAM" id="MobiDB-lite"/>
    </source>
</evidence>
<dbReference type="InterPro" id="IPR009033">
    <property type="entry name" value="Calreticulin/calnexin_P_dom_sf"/>
</dbReference>
<dbReference type="AlphaFoldDB" id="A0A1J7ISP0"/>
<comment type="similarity">
    <text evidence="1">Belongs to the calreticulin family.</text>
</comment>
<dbReference type="OrthoDB" id="1938156at2759"/>
<keyword evidence="4" id="KW-1185">Reference proteome</keyword>
<feature type="compositionally biased region" description="Basic and acidic residues" evidence="2">
    <location>
        <begin position="128"/>
        <end position="153"/>
    </location>
</feature>
<dbReference type="GO" id="GO:0051082">
    <property type="term" value="F:unfolded protein binding"/>
    <property type="evidence" value="ECO:0007669"/>
    <property type="project" value="InterPro"/>
</dbReference>
<proteinExistence type="inferred from homology"/>
<keyword evidence="1" id="KW-0256">Endoplasmic reticulum</keyword>
<protein>
    <submittedName>
        <fullName evidence="3">Uncharacterized protein</fullName>
    </submittedName>
</protein>
<dbReference type="GO" id="GO:0006457">
    <property type="term" value="P:protein folding"/>
    <property type="evidence" value="ECO:0007669"/>
    <property type="project" value="InterPro"/>
</dbReference>
<name>A0A1J7ISP0_9PEZI</name>